<dbReference type="PANTHER" id="PTHR30383:SF5">
    <property type="entry name" value="SGNH HYDROLASE-TYPE ESTERASE DOMAIN-CONTAINING PROTEIN"/>
    <property type="match status" value="1"/>
</dbReference>
<dbReference type="Gene3D" id="3.40.50.1110">
    <property type="entry name" value="SGNH hydrolase"/>
    <property type="match status" value="1"/>
</dbReference>
<dbReference type="InterPro" id="IPR051532">
    <property type="entry name" value="Ester_Hydrolysis_Enzymes"/>
</dbReference>
<accession>A0ABW4USY0</accession>
<protein>
    <submittedName>
        <fullName evidence="1">SGNH/GDSL hydrolase family protein</fullName>
    </submittedName>
</protein>
<sequence length="339" mass="37409">MADLIFPDYRANSNASEFTFSSGWTTGQADNSGHNGALYATTSTANEKCTIYSDSIPFTDAVLFMYGSQSAGIAQIYVDGNLYTEQDCYLYIDGQANSMKNAAMVWLKGLTRGLHKIEVVCKGVAGAKSTGTTVGVNYIYYLDPDTPAGQALESRLLIVGDSNSDRQGGWCDGQFKTLLRNYMLGNRIQIDYATRPSGSSDYIRFLRNEIVAKRPAMVQLMLGTNDLPRPEIITKDNIEQAIKICLTEFKIPIQISTILPRNGLNAFGWNKVNGQMRELSQKYHLPLLDLNTYVTNNIVSTTTPMQADGIHLDAVGDNLGAHHFFDVLFSPNNPARKLL</sequence>
<dbReference type="SUPFAM" id="SSF52266">
    <property type="entry name" value="SGNH hydrolase"/>
    <property type="match status" value="1"/>
</dbReference>
<dbReference type="GO" id="GO:0016787">
    <property type="term" value="F:hydrolase activity"/>
    <property type="evidence" value="ECO:0007669"/>
    <property type="project" value="UniProtKB-KW"/>
</dbReference>
<dbReference type="Pfam" id="PF00657">
    <property type="entry name" value="Lipase_GDSL"/>
    <property type="match status" value="1"/>
</dbReference>
<keyword evidence="1" id="KW-0378">Hydrolase</keyword>
<evidence type="ECO:0000313" key="2">
    <source>
        <dbReference type="Proteomes" id="UP001597403"/>
    </source>
</evidence>
<name>A0ABW4USY0_9BACL</name>
<dbReference type="InterPro" id="IPR036514">
    <property type="entry name" value="SGNH_hydro_sf"/>
</dbReference>
<dbReference type="Gene3D" id="2.60.120.260">
    <property type="entry name" value="Galactose-binding domain-like"/>
    <property type="match status" value="1"/>
</dbReference>
<keyword evidence="2" id="KW-1185">Reference proteome</keyword>
<comment type="caution">
    <text evidence="1">The sequence shown here is derived from an EMBL/GenBank/DDBJ whole genome shotgun (WGS) entry which is preliminary data.</text>
</comment>
<reference evidence="2" key="1">
    <citation type="journal article" date="2019" name="Int. J. Syst. Evol. Microbiol.">
        <title>The Global Catalogue of Microorganisms (GCM) 10K type strain sequencing project: providing services to taxonomists for standard genome sequencing and annotation.</title>
        <authorList>
            <consortium name="The Broad Institute Genomics Platform"/>
            <consortium name="The Broad Institute Genome Sequencing Center for Infectious Disease"/>
            <person name="Wu L."/>
            <person name="Ma J."/>
        </authorList>
    </citation>
    <scope>NUCLEOTIDE SEQUENCE [LARGE SCALE GENOMIC DNA]</scope>
    <source>
        <strain evidence="2">CGMCC 1.15067</strain>
    </source>
</reference>
<dbReference type="RefSeq" id="WP_204823786.1">
    <property type="nucleotide sequence ID" value="NZ_JBHUGF010000010.1"/>
</dbReference>
<gene>
    <name evidence="1" type="ORF">ACFSGI_08950</name>
</gene>
<proteinExistence type="predicted"/>
<dbReference type="EMBL" id="JBHUGF010000010">
    <property type="protein sequence ID" value="MFD1990084.1"/>
    <property type="molecule type" value="Genomic_DNA"/>
</dbReference>
<dbReference type="Proteomes" id="UP001597403">
    <property type="component" value="Unassembled WGS sequence"/>
</dbReference>
<dbReference type="PANTHER" id="PTHR30383">
    <property type="entry name" value="THIOESTERASE 1/PROTEASE 1/LYSOPHOSPHOLIPASE L1"/>
    <property type="match status" value="1"/>
</dbReference>
<organism evidence="1 2">
    <name type="scientific">Paenibacillus nicotianae</name>
    <dbReference type="NCBI Taxonomy" id="1526551"/>
    <lineage>
        <taxon>Bacteria</taxon>
        <taxon>Bacillati</taxon>
        <taxon>Bacillota</taxon>
        <taxon>Bacilli</taxon>
        <taxon>Bacillales</taxon>
        <taxon>Paenibacillaceae</taxon>
        <taxon>Paenibacillus</taxon>
    </lineage>
</organism>
<dbReference type="InterPro" id="IPR001087">
    <property type="entry name" value="GDSL"/>
</dbReference>
<evidence type="ECO:0000313" key="1">
    <source>
        <dbReference type="EMBL" id="MFD1990084.1"/>
    </source>
</evidence>